<dbReference type="PANTHER" id="PTHR12697">
    <property type="entry name" value="PBS LYASE HEAT-LIKE PROTEIN"/>
    <property type="match status" value="1"/>
</dbReference>
<dbReference type="GO" id="GO:0016491">
    <property type="term" value="F:oxidoreductase activity"/>
    <property type="evidence" value="ECO:0007669"/>
    <property type="project" value="TreeGrafter"/>
</dbReference>
<accession>A0A382K6U7</accession>
<proteinExistence type="predicted"/>
<name>A0A382K6U7_9ZZZZ</name>
<sequence length="85" mass="10058">MESDLNHLIEQLNHEDSEVRIQACRSLRDSSYSETIEPLKSMLEDENKWVRRHATETLLTLTSVEDMIDQLIHLLDDSDPWVRCY</sequence>
<dbReference type="EMBL" id="UINC01078297">
    <property type="protein sequence ID" value="SVC19243.1"/>
    <property type="molecule type" value="Genomic_DNA"/>
</dbReference>
<dbReference type="Pfam" id="PF13646">
    <property type="entry name" value="HEAT_2"/>
    <property type="match status" value="1"/>
</dbReference>
<evidence type="ECO:0008006" key="2">
    <source>
        <dbReference type="Google" id="ProtNLM"/>
    </source>
</evidence>
<dbReference type="PANTHER" id="PTHR12697:SF5">
    <property type="entry name" value="DEOXYHYPUSINE HYDROXYLASE"/>
    <property type="match status" value="1"/>
</dbReference>
<evidence type="ECO:0000313" key="1">
    <source>
        <dbReference type="EMBL" id="SVC19243.1"/>
    </source>
</evidence>
<organism evidence="1">
    <name type="scientific">marine metagenome</name>
    <dbReference type="NCBI Taxonomy" id="408172"/>
    <lineage>
        <taxon>unclassified sequences</taxon>
        <taxon>metagenomes</taxon>
        <taxon>ecological metagenomes</taxon>
    </lineage>
</organism>
<dbReference type="SUPFAM" id="SSF48371">
    <property type="entry name" value="ARM repeat"/>
    <property type="match status" value="1"/>
</dbReference>
<dbReference type="InterPro" id="IPR016024">
    <property type="entry name" value="ARM-type_fold"/>
</dbReference>
<protein>
    <recommendedName>
        <fullName evidence="2">HEAT repeat domain-containing protein</fullName>
    </recommendedName>
</protein>
<dbReference type="AlphaFoldDB" id="A0A382K6U7"/>
<dbReference type="InterPro" id="IPR011989">
    <property type="entry name" value="ARM-like"/>
</dbReference>
<gene>
    <name evidence="1" type="ORF">METZ01_LOCUS272097</name>
</gene>
<reference evidence="1" key="1">
    <citation type="submission" date="2018-05" db="EMBL/GenBank/DDBJ databases">
        <authorList>
            <person name="Lanie J.A."/>
            <person name="Ng W.-L."/>
            <person name="Kazmierczak K.M."/>
            <person name="Andrzejewski T.M."/>
            <person name="Davidsen T.M."/>
            <person name="Wayne K.J."/>
            <person name="Tettelin H."/>
            <person name="Glass J.I."/>
            <person name="Rusch D."/>
            <person name="Podicherti R."/>
            <person name="Tsui H.-C.T."/>
            <person name="Winkler M.E."/>
        </authorList>
    </citation>
    <scope>NUCLEOTIDE SEQUENCE</scope>
</reference>
<feature type="non-terminal residue" evidence="1">
    <location>
        <position position="85"/>
    </location>
</feature>
<dbReference type="Gene3D" id="1.25.10.10">
    <property type="entry name" value="Leucine-rich Repeat Variant"/>
    <property type="match status" value="1"/>
</dbReference>